<accession>A0A6J3LWG9</accession>
<dbReference type="OrthoDB" id="440424at2759"/>
<evidence type="ECO:0000313" key="3">
    <source>
        <dbReference type="RefSeq" id="XP_033457034.1"/>
    </source>
</evidence>
<feature type="region of interest" description="Disordered" evidence="1">
    <location>
        <begin position="143"/>
        <end position="204"/>
    </location>
</feature>
<dbReference type="RefSeq" id="XP_033457034.1">
    <property type="nucleotide sequence ID" value="XM_033607957.1"/>
</dbReference>
<reference evidence="3" key="3">
    <citation type="submission" date="2025-08" db="UniProtKB">
        <authorList>
            <consortium name="RefSeq"/>
        </authorList>
    </citation>
    <scope>IDENTIFICATION</scope>
    <source>
        <strain evidence="3">CBS 342.82</strain>
    </source>
</reference>
<sequence>MADDKQQDQINHPLLEKARKLFEATKERFGQEFPGLANLTWEQVRDRVVQHVQEHPKMTAFQLVTLLFPGLIAGPLFAVLGFSGVGPVAGGLAASFQSAFGTNAVFSTLQSAAMGGYGVPVVNGIIQGGSVVAGALTGLFADRGANGTDDRDPTLREQEQEQERRLSAADAEEIEQMKAPRKELGELVKDESGGGKDDESKTVV</sequence>
<keyword evidence="2" id="KW-1185">Reference proteome</keyword>
<reference evidence="3" key="2">
    <citation type="submission" date="2020-04" db="EMBL/GenBank/DDBJ databases">
        <authorList>
            <consortium name="NCBI Genome Project"/>
        </authorList>
    </citation>
    <scope>NUCLEOTIDE SEQUENCE</scope>
    <source>
        <strain evidence="3">CBS 342.82</strain>
    </source>
</reference>
<gene>
    <name evidence="3" type="ORF">K489DRAFT_412660</name>
</gene>
<feature type="compositionally biased region" description="Basic and acidic residues" evidence="1">
    <location>
        <begin position="148"/>
        <end position="167"/>
    </location>
</feature>
<organism evidence="3">
    <name type="scientific">Dissoconium aciculare CBS 342.82</name>
    <dbReference type="NCBI Taxonomy" id="1314786"/>
    <lineage>
        <taxon>Eukaryota</taxon>
        <taxon>Fungi</taxon>
        <taxon>Dikarya</taxon>
        <taxon>Ascomycota</taxon>
        <taxon>Pezizomycotina</taxon>
        <taxon>Dothideomycetes</taxon>
        <taxon>Dothideomycetidae</taxon>
        <taxon>Mycosphaerellales</taxon>
        <taxon>Dissoconiaceae</taxon>
        <taxon>Dissoconium</taxon>
    </lineage>
</organism>
<protein>
    <submittedName>
        <fullName evidence="3">Uncharacterized protein</fullName>
    </submittedName>
</protein>
<evidence type="ECO:0000313" key="2">
    <source>
        <dbReference type="Proteomes" id="UP000504637"/>
    </source>
</evidence>
<reference evidence="3" key="1">
    <citation type="submission" date="2020-01" db="EMBL/GenBank/DDBJ databases">
        <authorList>
            <consortium name="DOE Joint Genome Institute"/>
            <person name="Haridas S."/>
            <person name="Albert R."/>
            <person name="Binder M."/>
            <person name="Bloem J."/>
            <person name="Labutti K."/>
            <person name="Salamov A."/>
            <person name="Andreopoulos B."/>
            <person name="Baker S.E."/>
            <person name="Barry K."/>
            <person name="Bills G."/>
            <person name="Bluhm B.H."/>
            <person name="Cannon C."/>
            <person name="Castanera R."/>
            <person name="Culley D.E."/>
            <person name="Daum C."/>
            <person name="Ezra D."/>
            <person name="Gonzalez J.B."/>
            <person name="Henrissat B."/>
            <person name="Kuo A."/>
            <person name="Liang C."/>
            <person name="Lipzen A."/>
            <person name="Lutzoni F."/>
            <person name="Magnuson J."/>
            <person name="Mondo S."/>
            <person name="Nolan M."/>
            <person name="Ohm R."/>
            <person name="Pangilinan J."/>
            <person name="Park H.-J."/>
            <person name="Ramirez L."/>
            <person name="Alfaro M."/>
            <person name="Sun H."/>
            <person name="Tritt A."/>
            <person name="Yoshinaga Y."/>
            <person name="Zwiers L.-H."/>
            <person name="Turgeon B.G."/>
            <person name="Goodwin S.B."/>
            <person name="Spatafora J.W."/>
            <person name="Crous P.W."/>
            <person name="Grigoriev I.V."/>
        </authorList>
    </citation>
    <scope>NUCLEOTIDE SEQUENCE</scope>
    <source>
        <strain evidence="3">CBS 342.82</strain>
    </source>
</reference>
<dbReference type="AlphaFoldDB" id="A0A6J3LWG9"/>
<dbReference type="Proteomes" id="UP000504637">
    <property type="component" value="Unplaced"/>
</dbReference>
<proteinExistence type="predicted"/>
<evidence type="ECO:0000256" key="1">
    <source>
        <dbReference type="SAM" id="MobiDB-lite"/>
    </source>
</evidence>
<dbReference type="GeneID" id="54365756"/>
<feature type="compositionally biased region" description="Basic and acidic residues" evidence="1">
    <location>
        <begin position="175"/>
        <end position="204"/>
    </location>
</feature>
<name>A0A6J3LWG9_9PEZI</name>